<protein>
    <submittedName>
        <fullName evidence="1">Starch-binding associating with outer membrane</fullName>
    </submittedName>
</protein>
<dbReference type="Gene3D" id="1.25.40.390">
    <property type="match status" value="2"/>
</dbReference>
<dbReference type="AlphaFoldDB" id="A0A1H7MVG0"/>
<dbReference type="InterPro" id="IPR041662">
    <property type="entry name" value="SusD-like_2"/>
</dbReference>
<dbReference type="SUPFAM" id="SSF48452">
    <property type="entry name" value="TPR-like"/>
    <property type="match status" value="1"/>
</dbReference>
<dbReference type="PROSITE" id="PS51257">
    <property type="entry name" value="PROKAR_LIPOPROTEIN"/>
    <property type="match status" value="1"/>
</dbReference>
<evidence type="ECO:0000313" key="2">
    <source>
        <dbReference type="Proteomes" id="UP000198990"/>
    </source>
</evidence>
<reference evidence="2" key="1">
    <citation type="submission" date="2016-10" db="EMBL/GenBank/DDBJ databases">
        <authorList>
            <person name="Varghese N."/>
            <person name="Submissions S."/>
        </authorList>
    </citation>
    <scope>NUCLEOTIDE SEQUENCE [LARGE SCALE GENOMIC DNA]</scope>
    <source>
        <strain evidence="2">DSM 16471</strain>
    </source>
</reference>
<dbReference type="RefSeq" id="WP_091621958.1">
    <property type="nucleotide sequence ID" value="NZ_FNZN01000003.1"/>
</dbReference>
<evidence type="ECO:0000313" key="1">
    <source>
        <dbReference type="EMBL" id="SEL15280.1"/>
    </source>
</evidence>
<dbReference type="Pfam" id="PF12771">
    <property type="entry name" value="SusD-like_2"/>
    <property type="match status" value="2"/>
</dbReference>
<accession>A0A1H7MVG0</accession>
<dbReference type="STRING" id="228957.SAMN04488008_10319"/>
<organism evidence="1 2">
    <name type="scientific">Maribacter orientalis</name>
    <dbReference type="NCBI Taxonomy" id="228957"/>
    <lineage>
        <taxon>Bacteria</taxon>
        <taxon>Pseudomonadati</taxon>
        <taxon>Bacteroidota</taxon>
        <taxon>Flavobacteriia</taxon>
        <taxon>Flavobacteriales</taxon>
        <taxon>Flavobacteriaceae</taxon>
        <taxon>Maribacter</taxon>
    </lineage>
</organism>
<dbReference type="Proteomes" id="UP000198990">
    <property type="component" value="Unassembled WGS sequence"/>
</dbReference>
<dbReference type="EMBL" id="FNZN01000003">
    <property type="protein sequence ID" value="SEL15280.1"/>
    <property type="molecule type" value="Genomic_DNA"/>
</dbReference>
<dbReference type="OrthoDB" id="725917at2"/>
<name>A0A1H7MVG0_9FLAO</name>
<proteinExistence type="predicted"/>
<keyword evidence="2" id="KW-1185">Reference proteome</keyword>
<dbReference type="InterPro" id="IPR011990">
    <property type="entry name" value="TPR-like_helical_dom_sf"/>
</dbReference>
<sequence>MKIFIKNVVLTLFSAGLILSCETTELNLITDPNAVSPDQATPDFYLNRVQEEFARFNDAFGTNGSEVTRIEQMGTRLYQQAYSPASQDAEWRFAYSSMITDINAMNVLATDANFKRHIGMGQVMKAFTLVTLVDFYGDVPYSEANTGIDNLNPSADSGASIYAAALDLLTAANANFNTTDNAADPENDYFYGGDWENWVKLSNSLKLKIYAQSRLVDAGAVSAFNAIITGGNYIKTVDEDFQFTWGTNVVNPDSRHPNYIDNYTPQGSNDYMSNWLMNYMDNSKVGNGVGNYEGSDPRIRYYYYRQAETTPGASDSDGPNQQDLSCSVEPAPAHYAGFTFCYLPNGYWGRDHGDDDGTPPDGQLKTTYGVYPAGGEFDDSAFTPVDLGSGAGGAGIMPIFLAQTVDFLRAEVAYASGNAAGAKTFLLNGIQKSMDKTLAFGELDGGADLSLAPSDDDVADYIAEVDALYEAAVGDEKLNLIAKEFFVSLFGNGIDAYNFYRRTGYPNDLQPNLEFNPGAYIRSFLYPAVYANNNNKVTQKTSVTEKVFWDNNPDAGFPLSN</sequence>
<gene>
    <name evidence="1" type="ORF">SAMN04488008_10319</name>
</gene>